<sequence length="79" mass="9081">MSRLEEMGQREELRTRRKIIAAEITSHCDSIRHALPLVGDPEDIDGEYVMALGIKINERVQELRGVIRKIEVLERNLGL</sequence>
<organism evidence="1 2">
    <name type="scientific">Desulfovibrio piger</name>
    <dbReference type="NCBI Taxonomy" id="901"/>
    <lineage>
        <taxon>Bacteria</taxon>
        <taxon>Pseudomonadati</taxon>
        <taxon>Thermodesulfobacteriota</taxon>
        <taxon>Desulfovibrionia</taxon>
        <taxon>Desulfovibrionales</taxon>
        <taxon>Desulfovibrionaceae</taxon>
        <taxon>Desulfovibrio</taxon>
    </lineage>
</organism>
<protein>
    <submittedName>
        <fullName evidence="1">Uncharacterized protein</fullName>
    </submittedName>
</protein>
<dbReference type="OrthoDB" id="9894601at2"/>
<proteinExistence type="predicted"/>
<dbReference type="RefSeq" id="WP_072332516.1">
    <property type="nucleotide sequence ID" value="NZ_CALJDE010000073.1"/>
</dbReference>
<gene>
    <name evidence="1" type="ORF">DESPIGER_0443</name>
</gene>
<name>A0A1K1LCA0_9BACT</name>
<evidence type="ECO:0000313" key="1">
    <source>
        <dbReference type="EMBL" id="SFV72333.1"/>
    </source>
</evidence>
<accession>A0A1K1LCA0</accession>
<dbReference type="EMBL" id="LT630450">
    <property type="protein sequence ID" value="SFV72333.1"/>
    <property type="molecule type" value="Genomic_DNA"/>
</dbReference>
<dbReference type="AlphaFoldDB" id="A0A1K1LCA0"/>
<reference evidence="2" key="1">
    <citation type="submission" date="2016-10" db="EMBL/GenBank/DDBJ databases">
        <authorList>
            <person name="Wegmann U."/>
        </authorList>
    </citation>
    <scope>NUCLEOTIDE SEQUENCE [LARGE SCALE GENOMIC DNA]</scope>
</reference>
<keyword evidence="2" id="KW-1185">Reference proteome</keyword>
<dbReference type="Proteomes" id="UP000186323">
    <property type="component" value="Chromosome I"/>
</dbReference>
<dbReference type="KEGG" id="dpg:DESPIGER_0443"/>
<evidence type="ECO:0000313" key="2">
    <source>
        <dbReference type="Proteomes" id="UP000186323"/>
    </source>
</evidence>